<dbReference type="RefSeq" id="WP_138857430.1">
    <property type="nucleotide sequence ID" value="NZ_CP040709.1"/>
</dbReference>
<dbReference type="AlphaFoldDB" id="A0A840S1W9"/>
<dbReference type="Gene3D" id="3.40.190.10">
    <property type="entry name" value="Periplasmic binding protein-like II"/>
    <property type="match status" value="2"/>
</dbReference>
<reference evidence="2 3" key="1">
    <citation type="submission" date="2020-08" db="EMBL/GenBank/DDBJ databases">
        <title>Genomic Encyclopedia of Type Strains, Phase IV (KMG-IV): sequencing the most valuable type-strain genomes for metagenomic binning, comparative biology and taxonomic classification.</title>
        <authorList>
            <person name="Goeker M."/>
        </authorList>
    </citation>
    <scope>NUCLEOTIDE SEQUENCE [LARGE SCALE GENOMIC DNA]</scope>
    <source>
        <strain evidence="2 3">DSM 23958</strain>
    </source>
</reference>
<dbReference type="SUPFAM" id="SSF53850">
    <property type="entry name" value="Periplasmic binding protein-like II"/>
    <property type="match status" value="1"/>
</dbReference>
<proteinExistence type="predicted"/>
<feature type="signal peptide" evidence="1">
    <location>
        <begin position="1"/>
        <end position="31"/>
    </location>
</feature>
<name>A0A840S1W9_9BURK</name>
<gene>
    <name evidence="2" type="ORF">HNQ51_000815</name>
</gene>
<comment type="caution">
    <text evidence="2">The sequence shown here is derived from an EMBL/GenBank/DDBJ whole genome shotgun (WGS) entry which is preliminary data.</text>
</comment>
<protein>
    <submittedName>
        <fullName evidence="2">Polar amino acid transport system substrate-binding protein</fullName>
    </submittedName>
</protein>
<organism evidence="2 3">
    <name type="scientific">Inhella inkyongensis</name>
    <dbReference type="NCBI Taxonomy" id="392593"/>
    <lineage>
        <taxon>Bacteria</taxon>
        <taxon>Pseudomonadati</taxon>
        <taxon>Pseudomonadota</taxon>
        <taxon>Betaproteobacteria</taxon>
        <taxon>Burkholderiales</taxon>
        <taxon>Sphaerotilaceae</taxon>
        <taxon>Inhella</taxon>
    </lineage>
</organism>
<accession>A0A840S1W9</accession>
<evidence type="ECO:0000313" key="3">
    <source>
        <dbReference type="Proteomes" id="UP000554837"/>
    </source>
</evidence>
<dbReference type="Proteomes" id="UP000554837">
    <property type="component" value="Unassembled WGS sequence"/>
</dbReference>
<sequence length="277" mass="30504">MTSHPQKQESARAWRRRICLLAAWAGGVALAQPDPAPASRPILRIYAYHLKPPFLLDKAGRRGLYPALVALLQEHLPQWKLELSYLPRKRLDLLLEAGQLDGAVIGVSPLWFSPEVRAANAWTNALLEDADLLISLRSRPISFAGPKSLRGIRLALPRGYLVPGVNQAIAAGDIQRTEPESEVNAMAMLVRGHADAVVVTELTYRAWLLDNPSWINRLVHDVPPLGRFELGLLVPPRLAGSLQALNEAVSRTRRSRAWEALIASELGPAKEILLAPP</sequence>
<evidence type="ECO:0000256" key="1">
    <source>
        <dbReference type="SAM" id="SignalP"/>
    </source>
</evidence>
<dbReference type="OrthoDB" id="8585936at2"/>
<dbReference type="EMBL" id="JACHHO010000001">
    <property type="protein sequence ID" value="MBB5203522.1"/>
    <property type="molecule type" value="Genomic_DNA"/>
</dbReference>
<keyword evidence="3" id="KW-1185">Reference proteome</keyword>
<keyword evidence="1" id="KW-0732">Signal</keyword>
<evidence type="ECO:0000313" key="2">
    <source>
        <dbReference type="EMBL" id="MBB5203522.1"/>
    </source>
</evidence>
<feature type="chain" id="PRO_5032562335" evidence="1">
    <location>
        <begin position="32"/>
        <end position="277"/>
    </location>
</feature>